<sequence length="301" mass="32356">MSAEPKRRAIIRRRALLSLLPAALLAPAFSSRAATPRTIACLDYAGASTLLALGVTPAAVASLDGWAQWVGAPAMPEGVADLGSSWEISFEVLAGLKPDLILTTPFLSHLTPRLEPYAPVLSLDVYGPSGGPVLENAAAATRLLGKTVDRAGEAESFLEKAEAIFDDCAERLGKRALPPVAVISFLDERHVRVYSSPGLYDAVLSRLGLANAWQGEANYWGYETVSVADLARIGDPSTRLVIVEPLADDILPRLEHSPLWRALPFVAPERRVMLPPVLLFGMVNEAIRFATLLTEAMEVRA</sequence>
<dbReference type="PANTHER" id="PTHR30532:SF1">
    <property type="entry name" value="IRON(3+)-HYDROXAMATE-BINDING PROTEIN FHUD"/>
    <property type="match status" value="1"/>
</dbReference>
<evidence type="ECO:0000256" key="6">
    <source>
        <dbReference type="SAM" id="SignalP"/>
    </source>
</evidence>
<evidence type="ECO:0000256" key="4">
    <source>
        <dbReference type="ARBA" id="ARBA00022496"/>
    </source>
</evidence>
<feature type="signal peptide" evidence="6">
    <location>
        <begin position="1"/>
        <end position="33"/>
    </location>
</feature>
<dbReference type="PROSITE" id="PS50983">
    <property type="entry name" value="FE_B12_PBP"/>
    <property type="match status" value="1"/>
</dbReference>
<protein>
    <submittedName>
        <fullName evidence="8">Iron complex transport system substrate-binding protein</fullName>
    </submittedName>
</protein>
<name>A0ABV2I666_9HYPH</name>
<evidence type="ECO:0000256" key="5">
    <source>
        <dbReference type="ARBA" id="ARBA00022729"/>
    </source>
</evidence>
<dbReference type="CDD" id="cd01146">
    <property type="entry name" value="FhuD"/>
    <property type="match status" value="1"/>
</dbReference>
<evidence type="ECO:0000256" key="2">
    <source>
        <dbReference type="ARBA" id="ARBA00008814"/>
    </source>
</evidence>
<evidence type="ECO:0000259" key="7">
    <source>
        <dbReference type="PROSITE" id="PS50983"/>
    </source>
</evidence>
<dbReference type="EMBL" id="JBEPLY010000001">
    <property type="protein sequence ID" value="MET3598410.1"/>
    <property type="molecule type" value="Genomic_DNA"/>
</dbReference>
<dbReference type="RefSeq" id="WP_354432840.1">
    <property type="nucleotide sequence ID" value="NZ_JBEPLY010000001.1"/>
</dbReference>
<evidence type="ECO:0000313" key="9">
    <source>
        <dbReference type="Proteomes" id="UP001549164"/>
    </source>
</evidence>
<dbReference type="PRINTS" id="PR01715">
    <property type="entry name" value="FERRIBNDNGPP"/>
</dbReference>
<keyword evidence="5 6" id="KW-0732">Signal</keyword>
<evidence type="ECO:0000256" key="1">
    <source>
        <dbReference type="ARBA" id="ARBA00004196"/>
    </source>
</evidence>
<dbReference type="PANTHER" id="PTHR30532">
    <property type="entry name" value="IRON III DICITRATE-BINDING PERIPLASMIC PROTEIN"/>
    <property type="match status" value="1"/>
</dbReference>
<evidence type="ECO:0000313" key="8">
    <source>
        <dbReference type="EMBL" id="MET3598410.1"/>
    </source>
</evidence>
<keyword evidence="3" id="KW-0813">Transport</keyword>
<dbReference type="SUPFAM" id="SSF53807">
    <property type="entry name" value="Helical backbone' metal receptor"/>
    <property type="match status" value="1"/>
</dbReference>
<keyword evidence="4" id="KW-0408">Iron</keyword>
<dbReference type="InterPro" id="IPR002491">
    <property type="entry name" value="ABC_transptr_periplasmic_BD"/>
</dbReference>
<feature type="chain" id="PRO_5046553988" evidence="6">
    <location>
        <begin position="34"/>
        <end position="301"/>
    </location>
</feature>
<dbReference type="Pfam" id="PF01497">
    <property type="entry name" value="Peripla_BP_2"/>
    <property type="match status" value="1"/>
</dbReference>
<dbReference type="Gene3D" id="3.40.50.1980">
    <property type="entry name" value="Nitrogenase molybdenum iron protein domain"/>
    <property type="match status" value="2"/>
</dbReference>
<dbReference type="Proteomes" id="UP001549164">
    <property type="component" value="Unassembled WGS sequence"/>
</dbReference>
<dbReference type="InterPro" id="IPR051313">
    <property type="entry name" value="Bact_iron-sidero_bind"/>
</dbReference>
<gene>
    <name evidence="8" type="ORF">ABID12_000331</name>
</gene>
<proteinExistence type="inferred from homology"/>
<feature type="domain" description="Fe/B12 periplasmic-binding" evidence="7">
    <location>
        <begin position="38"/>
        <end position="301"/>
    </location>
</feature>
<accession>A0ABV2I666</accession>
<evidence type="ECO:0000256" key="3">
    <source>
        <dbReference type="ARBA" id="ARBA00022448"/>
    </source>
</evidence>
<comment type="subcellular location">
    <subcellularLocation>
        <location evidence="1">Cell envelope</location>
    </subcellularLocation>
</comment>
<keyword evidence="9" id="KW-1185">Reference proteome</keyword>
<keyword evidence="4" id="KW-0410">Iron transport</keyword>
<keyword evidence="4" id="KW-0406">Ion transport</keyword>
<reference evidence="8 9" key="1">
    <citation type="submission" date="2024-06" db="EMBL/GenBank/DDBJ databases">
        <title>Genomic Encyclopedia of Type Strains, Phase IV (KMG-IV): sequencing the most valuable type-strain genomes for metagenomic binning, comparative biology and taxonomic classification.</title>
        <authorList>
            <person name="Goeker M."/>
        </authorList>
    </citation>
    <scope>NUCLEOTIDE SEQUENCE [LARGE SCALE GENOMIC DNA]</scope>
    <source>
        <strain evidence="8 9">DSM 28102</strain>
    </source>
</reference>
<comment type="similarity">
    <text evidence="2">Belongs to the bacterial solute-binding protein 8 family.</text>
</comment>
<organism evidence="8 9">
    <name type="scientific">Martelella mangrovi</name>
    <dbReference type="NCBI Taxonomy" id="1397477"/>
    <lineage>
        <taxon>Bacteria</taxon>
        <taxon>Pseudomonadati</taxon>
        <taxon>Pseudomonadota</taxon>
        <taxon>Alphaproteobacteria</taxon>
        <taxon>Hyphomicrobiales</taxon>
        <taxon>Aurantimonadaceae</taxon>
        <taxon>Martelella</taxon>
    </lineage>
</organism>
<comment type="caution">
    <text evidence="8">The sequence shown here is derived from an EMBL/GenBank/DDBJ whole genome shotgun (WGS) entry which is preliminary data.</text>
</comment>